<comment type="PTM">
    <text evidence="11">The Fe-S cluster can be nitrosylated by nitric oxide (NO).</text>
</comment>
<evidence type="ECO:0000313" key="14">
    <source>
        <dbReference type="Proteomes" id="UP000199152"/>
    </source>
</evidence>
<keyword evidence="9 11" id="KW-1015">Disulfide bond</keyword>
<evidence type="ECO:0000256" key="7">
    <source>
        <dbReference type="ARBA" id="ARBA00023015"/>
    </source>
</evidence>
<dbReference type="RefSeq" id="WP_425432020.1">
    <property type="nucleotide sequence ID" value="NZ_FOSW01000015.1"/>
</dbReference>
<evidence type="ECO:0000256" key="3">
    <source>
        <dbReference type="ARBA" id="ARBA00022485"/>
    </source>
</evidence>
<name>A0A1I4JR12_9ACTN</name>
<accession>A0A1I4JR12</accession>
<organism evidence="13 14">
    <name type="scientific">Geodermatophilus ruber</name>
    <dbReference type="NCBI Taxonomy" id="504800"/>
    <lineage>
        <taxon>Bacteria</taxon>
        <taxon>Bacillati</taxon>
        <taxon>Actinomycetota</taxon>
        <taxon>Actinomycetes</taxon>
        <taxon>Geodermatophilales</taxon>
        <taxon>Geodermatophilaceae</taxon>
        <taxon>Geodermatophilus</taxon>
    </lineage>
</organism>
<dbReference type="GO" id="GO:0003677">
    <property type="term" value="F:DNA binding"/>
    <property type="evidence" value="ECO:0007669"/>
    <property type="project" value="UniProtKB-UniRule"/>
</dbReference>
<evidence type="ECO:0000313" key="13">
    <source>
        <dbReference type="EMBL" id="SFL68972.1"/>
    </source>
</evidence>
<evidence type="ECO:0000256" key="6">
    <source>
        <dbReference type="ARBA" id="ARBA00023014"/>
    </source>
</evidence>
<dbReference type="GO" id="GO:0051539">
    <property type="term" value="F:4 iron, 4 sulfur cluster binding"/>
    <property type="evidence" value="ECO:0007669"/>
    <property type="project" value="UniProtKB-UniRule"/>
</dbReference>
<feature type="binding site" evidence="11">
    <location>
        <position position="53"/>
    </location>
    <ligand>
        <name>[4Fe-4S] cluster</name>
        <dbReference type="ChEBI" id="CHEBI:49883"/>
    </ligand>
</feature>
<dbReference type="InterPro" id="IPR034768">
    <property type="entry name" value="4FE4S_WBL"/>
</dbReference>
<reference evidence="13 14" key="1">
    <citation type="submission" date="2016-10" db="EMBL/GenBank/DDBJ databases">
        <authorList>
            <person name="de Groot N.N."/>
        </authorList>
    </citation>
    <scope>NUCLEOTIDE SEQUENCE [LARGE SCALE GENOMIC DNA]</scope>
    <source>
        <strain evidence="13 14">DSM 45317</strain>
    </source>
</reference>
<sequence>MHHTVDDIEENTAMDWRHRALCRDEDPELFFPIGTTGPALVQIEQAKGVCRRCPVMESCLDWALRSGQDSGVWGGLSEDERRALKRRQARTRVHTA</sequence>
<evidence type="ECO:0000256" key="5">
    <source>
        <dbReference type="ARBA" id="ARBA00023004"/>
    </source>
</evidence>
<dbReference type="Proteomes" id="UP000199152">
    <property type="component" value="Unassembled WGS sequence"/>
</dbReference>
<dbReference type="GO" id="GO:0005737">
    <property type="term" value="C:cytoplasm"/>
    <property type="evidence" value="ECO:0007669"/>
    <property type="project" value="UniProtKB-SubCell"/>
</dbReference>
<keyword evidence="4 11" id="KW-0479">Metal-binding</keyword>
<gene>
    <name evidence="11" type="primary">whiB</name>
    <name evidence="13" type="ORF">SAMN04488085_115103</name>
</gene>
<dbReference type="EMBL" id="FOSW01000015">
    <property type="protein sequence ID" value="SFL68972.1"/>
    <property type="molecule type" value="Genomic_DNA"/>
</dbReference>
<dbReference type="GO" id="GO:0047134">
    <property type="term" value="F:protein-disulfide reductase [NAD(P)H] activity"/>
    <property type="evidence" value="ECO:0007669"/>
    <property type="project" value="TreeGrafter"/>
</dbReference>
<dbReference type="Pfam" id="PF02467">
    <property type="entry name" value="Whib"/>
    <property type="match status" value="1"/>
</dbReference>
<evidence type="ECO:0000256" key="4">
    <source>
        <dbReference type="ARBA" id="ARBA00022723"/>
    </source>
</evidence>
<keyword evidence="7 11" id="KW-0805">Transcription regulation</keyword>
<evidence type="ECO:0000256" key="1">
    <source>
        <dbReference type="ARBA" id="ARBA00004496"/>
    </source>
</evidence>
<dbReference type="PROSITE" id="PS51674">
    <property type="entry name" value="4FE4S_WBL"/>
    <property type="match status" value="1"/>
</dbReference>
<dbReference type="AlphaFoldDB" id="A0A1I4JR12"/>
<proteinExistence type="inferred from homology"/>
<comment type="similarity">
    <text evidence="2 11">Belongs to the WhiB family.</text>
</comment>
<comment type="subcellular location">
    <subcellularLocation>
        <location evidence="1 11">Cytoplasm</location>
    </subcellularLocation>
</comment>
<keyword evidence="3 11" id="KW-0004">4Fe-4S</keyword>
<feature type="binding site" evidence="11">
    <location>
        <position position="22"/>
    </location>
    <ligand>
        <name>[4Fe-4S] cluster</name>
        <dbReference type="ChEBI" id="CHEBI:49883"/>
    </ligand>
</feature>
<comment type="PTM">
    <text evidence="11">Upon Fe-S cluster removal intramolecular disulfide bonds are formed.</text>
</comment>
<evidence type="ECO:0000256" key="9">
    <source>
        <dbReference type="ARBA" id="ARBA00023157"/>
    </source>
</evidence>
<protein>
    <recommendedName>
        <fullName evidence="11">Transcriptional regulator WhiB</fullName>
    </recommendedName>
</protein>
<dbReference type="STRING" id="504800.SAMN04488085_115103"/>
<dbReference type="InParanoid" id="A0A1I4JR12"/>
<keyword evidence="11" id="KW-0963">Cytoplasm</keyword>
<keyword evidence="14" id="KW-1185">Reference proteome</keyword>
<dbReference type="GO" id="GO:0045892">
    <property type="term" value="P:negative regulation of DNA-templated transcription"/>
    <property type="evidence" value="ECO:0007669"/>
    <property type="project" value="TreeGrafter"/>
</dbReference>
<comment type="function">
    <text evidence="11">Acts as a transcriptional regulator. Probably redox-responsive. The apo- but not holo-form probably binds DNA.</text>
</comment>
<evidence type="ECO:0000256" key="2">
    <source>
        <dbReference type="ARBA" id="ARBA00006597"/>
    </source>
</evidence>
<evidence type="ECO:0000256" key="10">
    <source>
        <dbReference type="ARBA" id="ARBA00023163"/>
    </source>
</evidence>
<feature type="binding site" evidence="11">
    <location>
        <position position="59"/>
    </location>
    <ligand>
        <name>[4Fe-4S] cluster</name>
        <dbReference type="ChEBI" id="CHEBI:49883"/>
    </ligand>
</feature>
<evidence type="ECO:0000259" key="12">
    <source>
        <dbReference type="PROSITE" id="PS51674"/>
    </source>
</evidence>
<keyword evidence="5 11" id="KW-0408">Iron</keyword>
<keyword evidence="10 11" id="KW-0804">Transcription</keyword>
<feature type="binding site" evidence="11">
    <location>
        <position position="50"/>
    </location>
    <ligand>
        <name>[4Fe-4S] cluster</name>
        <dbReference type="ChEBI" id="CHEBI:49883"/>
    </ligand>
</feature>
<dbReference type="GO" id="GO:0046872">
    <property type="term" value="F:metal ion binding"/>
    <property type="evidence" value="ECO:0007669"/>
    <property type="project" value="UniProtKB-KW"/>
</dbReference>
<dbReference type="InterPro" id="IPR003482">
    <property type="entry name" value="Whib"/>
</dbReference>
<dbReference type="GO" id="GO:0045454">
    <property type="term" value="P:cell redox homeostasis"/>
    <property type="evidence" value="ECO:0007669"/>
    <property type="project" value="TreeGrafter"/>
</dbReference>
<keyword evidence="6 11" id="KW-0411">Iron-sulfur</keyword>
<dbReference type="HAMAP" id="MF_01479">
    <property type="entry name" value="WhiB"/>
    <property type="match status" value="1"/>
</dbReference>
<dbReference type="GO" id="GO:0035731">
    <property type="term" value="F:dinitrosyl-iron complex binding"/>
    <property type="evidence" value="ECO:0007669"/>
    <property type="project" value="UniProtKB-UniRule"/>
</dbReference>
<dbReference type="PANTHER" id="PTHR38839:SF6">
    <property type="entry name" value="TRANSCRIPTIONAL REGULATOR WHIB1"/>
    <property type="match status" value="1"/>
</dbReference>
<keyword evidence="8 11" id="KW-0238">DNA-binding</keyword>
<evidence type="ECO:0000256" key="8">
    <source>
        <dbReference type="ARBA" id="ARBA00023125"/>
    </source>
</evidence>
<evidence type="ECO:0000256" key="11">
    <source>
        <dbReference type="HAMAP-Rule" id="MF_01479"/>
    </source>
</evidence>
<comment type="cofactor">
    <cofactor evidence="11">
        <name>[4Fe-4S] cluster</name>
        <dbReference type="ChEBI" id="CHEBI:49883"/>
    </cofactor>
    <text evidence="11">Binds 1 [4Fe-4S] cluster per subunit. Following nitrosylation of the [4Fe-4S] cluster binds 1 [4Fe-8(NO)] cluster per subunit.</text>
</comment>
<dbReference type="PANTHER" id="PTHR38839">
    <property type="entry name" value="TRANSCRIPTIONAL REGULATOR WHID-RELATED"/>
    <property type="match status" value="1"/>
</dbReference>
<feature type="domain" description="4Fe-4S Wbl-type" evidence="12">
    <location>
        <begin position="21"/>
        <end position="83"/>
    </location>
</feature>